<evidence type="ECO:0000313" key="2">
    <source>
        <dbReference type="Proteomes" id="UP001598673"/>
    </source>
</evidence>
<organism evidence="1 2">
    <name type="scientific">Prauserella salsuginis</name>
    <dbReference type="NCBI Taxonomy" id="387889"/>
    <lineage>
        <taxon>Bacteria</taxon>
        <taxon>Bacillati</taxon>
        <taxon>Actinomycetota</taxon>
        <taxon>Actinomycetes</taxon>
        <taxon>Pseudonocardiales</taxon>
        <taxon>Pseudonocardiaceae</taxon>
        <taxon>Prauserella</taxon>
        <taxon>Prauserella salsuginis group</taxon>
    </lineage>
</organism>
<proteinExistence type="predicted"/>
<dbReference type="InterPro" id="IPR012349">
    <property type="entry name" value="Split_barrel_FMN-bd"/>
</dbReference>
<dbReference type="SUPFAM" id="SSF50475">
    <property type="entry name" value="FMN-binding split barrel"/>
    <property type="match status" value="1"/>
</dbReference>
<dbReference type="EMBL" id="JBHXCV010000009">
    <property type="protein sequence ID" value="MFD6794896.1"/>
    <property type="molecule type" value="Genomic_DNA"/>
</dbReference>
<dbReference type="Proteomes" id="UP001598673">
    <property type="component" value="Unassembled WGS sequence"/>
</dbReference>
<accession>A0ABW6G6T7</accession>
<gene>
    <name evidence="1" type="ORF">ACFWGY_16270</name>
</gene>
<comment type="caution">
    <text evidence="1">The sequence shown here is derived from an EMBL/GenBank/DDBJ whole genome shotgun (WGS) entry which is preliminary data.</text>
</comment>
<name>A0ABW6G6T7_9PSEU</name>
<keyword evidence="2" id="KW-1185">Reference proteome</keyword>
<sequence length="176" mass="19428">MTSIAVEVEVAASTRMPNFDIHSFLDEPGRPAAVSTVTERGRPALATMWFLFADGCLWFHSPVDKPAPFLAAAAAGREVSVLIATFSPPHDVRQFRATGPAALASRDLTRVHRIYERYVPAWSAFWREHATSDRLRLWSMLPERGMAVAYPGLAEAPVYRWSEPTWLDSAESAAGG</sequence>
<dbReference type="Gene3D" id="2.30.110.10">
    <property type="entry name" value="Electron Transport, Fmn-binding Protein, Chain A"/>
    <property type="match status" value="1"/>
</dbReference>
<evidence type="ECO:0000313" key="1">
    <source>
        <dbReference type="EMBL" id="MFD6794896.1"/>
    </source>
</evidence>
<reference evidence="1 2" key="1">
    <citation type="submission" date="2024-09" db="EMBL/GenBank/DDBJ databases">
        <title>The Natural Products Discovery Center: Release of the First 8490 Sequenced Strains for Exploring Actinobacteria Biosynthetic Diversity.</title>
        <authorList>
            <person name="Kalkreuter E."/>
            <person name="Kautsar S.A."/>
            <person name="Yang D."/>
            <person name="Bader C.D."/>
            <person name="Teijaro C.N."/>
            <person name="Fluegel L."/>
            <person name="Davis C.M."/>
            <person name="Simpson J.R."/>
            <person name="Lauterbach L."/>
            <person name="Steele A.D."/>
            <person name="Gui C."/>
            <person name="Meng S."/>
            <person name="Li G."/>
            <person name="Viehrig K."/>
            <person name="Ye F."/>
            <person name="Su P."/>
            <person name="Kiefer A.F."/>
            <person name="Nichols A."/>
            <person name="Cepeda A.J."/>
            <person name="Yan W."/>
            <person name="Fan B."/>
            <person name="Jiang Y."/>
            <person name="Adhikari A."/>
            <person name="Zheng C.-J."/>
            <person name="Schuster L."/>
            <person name="Cowan T.M."/>
            <person name="Smanski M.J."/>
            <person name="Chevrette M.G."/>
            <person name="De Carvalho L.P.S."/>
            <person name="Shen B."/>
        </authorList>
    </citation>
    <scope>NUCLEOTIDE SEQUENCE [LARGE SCALE GENOMIC DNA]</scope>
    <source>
        <strain evidence="1 2">NPDC060353</strain>
    </source>
</reference>
<protein>
    <submittedName>
        <fullName evidence="1">Pyridoxamine 5'-phosphate oxidase family protein</fullName>
    </submittedName>
</protein>
<dbReference type="RefSeq" id="WP_258938321.1">
    <property type="nucleotide sequence ID" value="NZ_JANBBF010000015.1"/>
</dbReference>